<accession>A0A0C4F847</accession>
<sequence length="345" mass="37682">MAPQSLTPTRNLGRDSLRSLAPLLNDLPPPSFSSQHSSRRPARPDEGSSLQAKNPNMPLHLNLTCSQPSTSPPTPKSIYQPDLPRPLIKSSSLDSSSGQSESPPTPSGHQLHSISPSSYHAYRPEWISVSSPIIASSFDHPDYHVAPPSKRPRQLLNPEPRPPFRVDSQHDTDTRQHPAPAPSRMMPHGIKTRFPELNPAPGPESHGPLESRSGSCSPSSGEVDEPTYLQHSNDHALGSHSYSHLVAIPHPILMDEERSICSRALKNTSLVTAYIFISFSFNIFSFSQLANSPASLVTQTNRTRCSKSSCAKSFSREKRPLREGTGGTLGPTRRIPRTNWTIGGA</sequence>
<dbReference type="OrthoDB" id="2507727at2759"/>
<feature type="compositionally biased region" description="Low complexity" evidence="1">
    <location>
        <begin position="211"/>
        <end position="220"/>
    </location>
</feature>
<feature type="compositionally biased region" description="Basic and acidic residues" evidence="1">
    <location>
        <begin position="162"/>
        <end position="176"/>
    </location>
</feature>
<gene>
    <name evidence="2" type="ORF">PTTG_09334</name>
</gene>
<feature type="compositionally biased region" description="Low complexity" evidence="1">
    <location>
        <begin position="90"/>
        <end position="102"/>
    </location>
</feature>
<evidence type="ECO:0000313" key="4">
    <source>
        <dbReference type="Proteomes" id="UP000005240"/>
    </source>
</evidence>
<evidence type="ECO:0000256" key="1">
    <source>
        <dbReference type="SAM" id="MobiDB-lite"/>
    </source>
</evidence>
<keyword evidence="4" id="KW-1185">Reference proteome</keyword>
<reference evidence="2" key="2">
    <citation type="submission" date="2016-05" db="EMBL/GenBank/DDBJ databases">
        <title>Comparative analysis highlights variable genome content of wheat rusts and divergence of the mating loci.</title>
        <authorList>
            <person name="Cuomo C.A."/>
            <person name="Bakkeren G."/>
            <person name="Szabo L."/>
            <person name="Khalil H."/>
            <person name="Joly D."/>
            <person name="Goldberg J."/>
            <person name="Young S."/>
            <person name="Zeng Q."/>
            <person name="Fellers J."/>
        </authorList>
    </citation>
    <scope>NUCLEOTIDE SEQUENCE [LARGE SCALE GENOMIC DNA]</scope>
    <source>
        <strain evidence="2">1-1 BBBD Race 1</strain>
    </source>
</reference>
<dbReference type="EMBL" id="ADAS02000203">
    <property type="protein sequence ID" value="OAV88173.1"/>
    <property type="molecule type" value="Genomic_DNA"/>
</dbReference>
<evidence type="ECO:0000313" key="2">
    <source>
        <dbReference type="EMBL" id="OAV88173.1"/>
    </source>
</evidence>
<feature type="region of interest" description="Disordered" evidence="1">
    <location>
        <begin position="1"/>
        <end position="116"/>
    </location>
</feature>
<feature type="compositionally biased region" description="Polar residues" evidence="1">
    <location>
        <begin position="1"/>
        <end position="10"/>
    </location>
</feature>
<reference evidence="2" key="1">
    <citation type="submission" date="2009-11" db="EMBL/GenBank/DDBJ databases">
        <authorList>
            <consortium name="The Broad Institute Genome Sequencing Platform"/>
            <person name="Ward D."/>
            <person name="Feldgarden M."/>
            <person name="Earl A."/>
            <person name="Young S.K."/>
            <person name="Zeng Q."/>
            <person name="Koehrsen M."/>
            <person name="Alvarado L."/>
            <person name="Berlin A."/>
            <person name="Bochicchio J."/>
            <person name="Borenstein D."/>
            <person name="Chapman S.B."/>
            <person name="Chen Z."/>
            <person name="Engels R."/>
            <person name="Freedman E."/>
            <person name="Gellesch M."/>
            <person name="Goldberg J."/>
            <person name="Griggs A."/>
            <person name="Gujja S."/>
            <person name="Heilman E."/>
            <person name="Heiman D."/>
            <person name="Hepburn T."/>
            <person name="Howarth C."/>
            <person name="Jen D."/>
            <person name="Larson L."/>
            <person name="Lewis B."/>
            <person name="Mehta T."/>
            <person name="Park D."/>
            <person name="Pearson M."/>
            <person name="Roberts A."/>
            <person name="Saif S."/>
            <person name="Shea T."/>
            <person name="Shenoy N."/>
            <person name="Sisk P."/>
            <person name="Stolte C."/>
            <person name="Sykes S."/>
            <person name="Thomson T."/>
            <person name="Walk T."/>
            <person name="White J."/>
            <person name="Yandava C."/>
            <person name="Izard J."/>
            <person name="Baranova O.V."/>
            <person name="Blanton J.M."/>
            <person name="Tanner A.C."/>
            <person name="Dewhirst F.E."/>
            <person name="Haas B."/>
            <person name="Nusbaum C."/>
            <person name="Birren B."/>
        </authorList>
    </citation>
    <scope>NUCLEOTIDE SEQUENCE [LARGE SCALE GENOMIC DNA]</scope>
    <source>
        <strain evidence="2">1-1 BBBD Race 1</strain>
    </source>
</reference>
<reference evidence="3 4" key="3">
    <citation type="journal article" date="2017" name="G3 (Bethesda)">
        <title>Comparative analysis highlights variable genome content of wheat rusts and divergence of the mating loci.</title>
        <authorList>
            <person name="Cuomo C.A."/>
            <person name="Bakkeren G."/>
            <person name="Khalil H.B."/>
            <person name="Panwar V."/>
            <person name="Joly D."/>
            <person name="Linning R."/>
            <person name="Sakthikumar S."/>
            <person name="Song X."/>
            <person name="Adiconis X."/>
            <person name="Fan L."/>
            <person name="Goldberg J.M."/>
            <person name="Levin J.Z."/>
            <person name="Young S."/>
            <person name="Zeng Q."/>
            <person name="Anikster Y."/>
            <person name="Bruce M."/>
            <person name="Wang M."/>
            <person name="Yin C."/>
            <person name="McCallum B."/>
            <person name="Szabo L.J."/>
            <person name="Hulbert S."/>
            <person name="Chen X."/>
            <person name="Fellers J.P."/>
        </authorList>
    </citation>
    <scope>NUCLEOTIDE SEQUENCE</scope>
    <source>
        <strain evidence="4">Isolate 1-1 / race 1 (BBBD)</strain>
        <strain evidence="3">isolate 1-1 / race 1 (BBBD)</strain>
    </source>
</reference>
<dbReference type="AlphaFoldDB" id="A0A0C4F847"/>
<evidence type="ECO:0000313" key="3">
    <source>
        <dbReference type="EnsemblFungi" id="PTTG_09334-t43_1-p1"/>
    </source>
</evidence>
<reference evidence="3" key="4">
    <citation type="submission" date="2025-05" db="UniProtKB">
        <authorList>
            <consortium name="EnsemblFungi"/>
        </authorList>
    </citation>
    <scope>IDENTIFICATION</scope>
    <source>
        <strain evidence="3">isolate 1-1 / race 1 (BBBD)</strain>
    </source>
</reference>
<feature type="region of interest" description="Disordered" evidence="1">
    <location>
        <begin position="316"/>
        <end position="345"/>
    </location>
</feature>
<dbReference type="STRING" id="630390.A0A0C4F847"/>
<feature type="region of interest" description="Disordered" evidence="1">
    <location>
        <begin position="144"/>
        <end position="235"/>
    </location>
</feature>
<organism evidence="2">
    <name type="scientific">Puccinia triticina (isolate 1-1 / race 1 (BBBD))</name>
    <name type="common">Brown leaf rust fungus</name>
    <dbReference type="NCBI Taxonomy" id="630390"/>
    <lineage>
        <taxon>Eukaryota</taxon>
        <taxon>Fungi</taxon>
        <taxon>Dikarya</taxon>
        <taxon>Basidiomycota</taxon>
        <taxon>Pucciniomycotina</taxon>
        <taxon>Pucciniomycetes</taxon>
        <taxon>Pucciniales</taxon>
        <taxon>Pucciniaceae</taxon>
        <taxon>Puccinia</taxon>
    </lineage>
</organism>
<dbReference type="Proteomes" id="UP000005240">
    <property type="component" value="Unassembled WGS sequence"/>
</dbReference>
<protein>
    <submittedName>
        <fullName evidence="2 3">Uncharacterized protein</fullName>
    </submittedName>
</protein>
<dbReference type="EnsemblFungi" id="PTTG_09334-t43_1">
    <property type="protein sequence ID" value="PTTG_09334-t43_1-p1"/>
    <property type="gene ID" value="PTTG_09334"/>
</dbReference>
<dbReference type="VEuPathDB" id="FungiDB:PTTG_09334"/>
<proteinExistence type="predicted"/>
<name>A0A0C4F847_PUCT1</name>